<feature type="region of interest" description="Disordered" evidence="3">
    <location>
        <begin position="858"/>
        <end position="894"/>
    </location>
</feature>
<evidence type="ECO:0000256" key="2">
    <source>
        <dbReference type="PROSITE-ProRule" id="PRU00708"/>
    </source>
</evidence>
<keyword evidence="1" id="KW-0677">Repeat</keyword>
<organism evidence="4 5">
    <name type="scientific">Phytophthora cactorum</name>
    <dbReference type="NCBI Taxonomy" id="29920"/>
    <lineage>
        <taxon>Eukaryota</taxon>
        <taxon>Sar</taxon>
        <taxon>Stramenopiles</taxon>
        <taxon>Oomycota</taxon>
        <taxon>Peronosporomycetes</taxon>
        <taxon>Peronosporales</taxon>
        <taxon>Peronosporaceae</taxon>
        <taxon>Phytophthora</taxon>
    </lineage>
</organism>
<dbReference type="Pfam" id="PF13041">
    <property type="entry name" value="PPR_2"/>
    <property type="match status" value="2"/>
</dbReference>
<name>A0A8T1GNB6_9STRA</name>
<gene>
    <name evidence="4" type="ORF">PC118_g2909</name>
</gene>
<feature type="repeat" description="PPR" evidence="2">
    <location>
        <begin position="204"/>
        <end position="239"/>
    </location>
</feature>
<dbReference type="Pfam" id="PF13812">
    <property type="entry name" value="PPR_3"/>
    <property type="match status" value="1"/>
</dbReference>
<dbReference type="InterPro" id="IPR002885">
    <property type="entry name" value="PPR_rpt"/>
</dbReference>
<dbReference type="EMBL" id="RCML01000047">
    <property type="protein sequence ID" value="KAG2995546.1"/>
    <property type="molecule type" value="Genomic_DNA"/>
</dbReference>
<feature type="compositionally biased region" description="Acidic residues" evidence="3">
    <location>
        <begin position="861"/>
        <end position="873"/>
    </location>
</feature>
<dbReference type="PROSITE" id="PS51375">
    <property type="entry name" value="PPR"/>
    <property type="match status" value="4"/>
</dbReference>
<dbReference type="GO" id="GO:0031930">
    <property type="term" value="P:mitochondria-nucleus signaling pathway"/>
    <property type="evidence" value="ECO:0007669"/>
    <property type="project" value="TreeGrafter"/>
</dbReference>
<evidence type="ECO:0000313" key="5">
    <source>
        <dbReference type="Proteomes" id="UP000697107"/>
    </source>
</evidence>
<dbReference type="Pfam" id="PF01535">
    <property type="entry name" value="PPR"/>
    <property type="match status" value="1"/>
</dbReference>
<sequence>MVAGAQVMAFRRGLLPRIRSPYLAGAIVASNRDATLHVEGLHARQFAVLTSNDGQKSRQSAMQQLAEASKLSWRLRAAVENVEQSLPSDRSRRFYNRRVVEALELGDLNCAWAFVETLHRRHPDEAVLWPYTYNLLLRHYCKQQKTLMNANLSRILALLDVMAAQGCADQTSFQVAMAACSRARHLRSGIHVLEKMEESGREPDARIYGFLINCCARKQGLVQTAERYFDELLSTGVKPMILVVNAMLRVYSRDIGRSKMMLDLVKRARDEFGLVPNTVTTRTMVYYLLCEGDVDSAVKYLRDVEKIVPPVETIRLPVKRQVLNSLVDACRQRGDWNSGEYVLSLAKRIDEEDVMVTDAERDAQNTKKLEELVANRDAFSPPVVWALDEQDWTRMTQPHQEAFFLNRSQKQSLERALERIQLHTSASRTDRSIQRQSLKLEGKLRVLDEMIRTENASANEFNAVLGACGRQGQLVDAVSVLTKMKTYAKSLPECAPTTWSYNALLNACAVRGDVHEIEAIVNKMLDNDLNPDQVTMNTVIKAHITNLKNGVSGSSQTRQNIVMQALSFFEWCTEDQKLDSGAATYYSLFRLFATYLENPGDNNATAEKDRIDDDIEEQDEDFILGQEGELVAWMSEFITITCRDAPLASLDVGVFNNAFDFYHRLGDVDESFALFNLMKKRGFHPDDTTLGLMFATCATHQQFDVGLSFLDHLMTHGGYKPTLKVLSGAMQLCANSKNPDGALELFRAIETSGAFTPTVETYEPVVFAYARVGNVTSAWEIANEMEEKLGRVSISVYNRILLACVEAALPGRALEVLGIIRHKDGVAPDVISYNTALEAFVRAGERAAWWRKNNIDQREDGDADFDNDELGSDEDYHSEDAEQENGDSGQPTRSLDVAVEGTLSQEYEVEQREKAAWARASVIGLLKEMQRSRVKPDMTTYERAIAVCSVNEDSEGVITIFDRLIDRKRGKDAINLRSDLVSDSSFAAYLVACTSLQDKDRVVEASTLLHKWHAATGQVPPEFVVAQLLNSLKVLGEWRCAVRMLPDWQELFGVPPSVAVFNRVMEMCNRAGEHQLVAPIFATMQDATAYRIYPDAESYIQRIYAEEQRENWVAATDLFVEMKKRFPSEEISHQQLQKVALGRYRLRQSEH</sequence>
<feature type="repeat" description="PPR" evidence="2">
    <location>
        <begin position="651"/>
        <end position="685"/>
    </location>
</feature>
<feature type="repeat" description="PPR" evidence="2">
    <location>
        <begin position="497"/>
        <end position="531"/>
    </location>
</feature>
<dbReference type="VEuPathDB" id="FungiDB:PC110_g5028"/>
<dbReference type="PANTHER" id="PTHR47936">
    <property type="entry name" value="PPR_LONG DOMAIN-CONTAINING PROTEIN"/>
    <property type="match status" value="1"/>
</dbReference>
<dbReference type="Gene3D" id="1.25.40.10">
    <property type="entry name" value="Tetratricopeptide repeat domain"/>
    <property type="match status" value="6"/>
</dbReference>
<reference evidence="4" key="1">
    <citation type="submission" date="2018-10" db="EMBL/GenBank/DDBJ databases">
        <title>Effector identification in a new, highly contiguous assembly of the strawberry crown rot pathogen Phytophthora cactorum.</title>
        <authorList>
            <person name="Armitage A.D."/>
            <person name="Nellist C.F."/>
            <person name="Bates H."/>
            <person name="Vickerstaff R.J."/>
            <person name="Harrison R.J."/>
        </authorList>
    </citation>
    <scope>NUCLEOTIDE SEQUENCE</scope>
    <source>
        <strain evidence="4">P415</strain>
    </source>
</reference>
<dbReference type="PANTHER" id="PTHR47936:SF1">
    <property type="entry name" value="PENTATRICOPEPTIDE REPEAT-CONTAINING PROTEIN GUN1, CHLOROPLASTIC"/>
    <property type="match status" value="1"/>
</dbReference>
<evidence type="ECO:0008006" key="6">
    <source>
        <dbReference type="Google" id="ProtNLM"/>
    </source>
</evidence>
<dbReference type="NCBIfam" id="TIGR00756">
    <property type="entry name" value="PPR"/>
    <property type="match status" value="2"/>
</dbReference>
<evidence type="ECO:0000256" key="1">
    <source>
        <dbReference type="ARBA" id="ARBA00022737"/>
    </source>
</evidence>
<protein>
    <recommendedName>
        <fullName evidence="6">Pentacotripeptide-repeat region of PRORP domain-containing protein</fullName>
    </recommendedName>
</protein>
<dbReference type="Proteomes" id="UP000697107">
    <property type="component" value="Unassembled WGS sequence"/>
</dbReference>
<dbReference type="InterPro" id="IPR011990">
    <property type="entry name" value="TPR-like_helical_dom_sf"/>
</dbReference>
<evidence type="ECO:0000256" key="3">
    <source>
        <dbReference type="SAM" id="MobiDB-lite"/>
    </source>
</evidence>
<dbReference type="AlphaFoldDB" id="A0A8T1GNB6"/>
<accession>A0A8T1GNB6</accession>
<dbReference type="GO" id="GO:0009507">
    <property type="term" value="C:chloroplast"/>
    <property type="evidence" value="ECO:0007669"/>
    <property type="project" value="TreeGrafter"/>
</dbReference>
<comment type="caution">
    <text evidence="4">The sequence shown here is derived from an EMBL/GenBank/DDBJ whole genome shotgun (WGS) entry which is preliminary data.</text>
</comment>
<evidence type="ECO:0000313" key="4">
    <source>
        <dbReference type="EMBL" id="KAG2995546.1"/>
    </source>
</evidence>
<proteinExistence type="predicted"/>
<feature type="repeat" description="PPR" evidence="2">
    <location>
        <begin position="169"/>
        <end position="203"/>
    </location>
</feature>